<evidence type="ECO:0000256" key="1">
    <source>
        <dbReference type="SAM" id="MobiDB-lite"/>
    </source>
</evidence>
<dbReference type="Proteomes" id="UP000095283">
    <property type="component" value="Unplaced"/>
</dbReference>
<proteinExistence type="predicted"/>
<keyword evidence="2" id="KW-1185">Reference proteome</keyword>
<reference evidence="3" key="1">
    <citation type="submission" date="2016-11" db="UniProtKB">
        <authorList>
            <consortium name="WormBaseParasite"/>
        </authorList>
    </citation>
    <scope>IDENTIFICATION</scope>
</reference>
<evidence type="ECO:0000313" key="3">
    <source>
        <dbReference type="WBParaSite" id="Hba_15987"/>
    </source>
</evidence>
<accession>A0A1I7XEA3</accession>
<name>A0A1I7XEA3_HETBA</name>
<dbReference type="AlphaFoldDB" id="A0A1I7XEA3"/>
<sequence length="60" mass="7223">MRAMQRSRYGKEPWSPNKEKKKKIKYWNARNTALIEKHQCLTQNILQNVAHKDSLRKLSQ</sequence>
<feature type="region of interest" description="Disordered" evidence="1">
    <location>
        <begin position="1"/>
        <end position="21"/>
    </location>
</feature>
<organism evidence="2 3">
    <name type="scientific">Heterorhabditis bacteriophora</name>
    <name type="common">Entomopathogenic nematode worm</name>
    <dbReference type="NCBI Taxonomy" id="37862"/>
    <lineage>
        <taxon>Eukaryota</taxon>
        <taxon>Metazoa</taxon>
        <taxon>Ecdysozoa</taxon>
        <taxon>Nematoda</taxon>
        <taxon>Chromadorea</taxon>
        <taxon>Rhabditida</taxon>
        <taxon>Rhabditina</taxon>
        <taxon>Rhabditomorpha</taxon>
        <taxon>Strongyloidea</taxon>
        <taxon>Heterorhabditidae</taxon>
        <taxon>Heterorhabditis</taxon>
    </lineage>
</organism>
<evidence type="ECO:0000313" key="2">
    <source>
        <dbReference type="Proteomes" id="UP000095283"/>
    </source>
</evidence>
<protein>
    <submittedName>
        <fullName evidence="3">IENR2 domain-containing protein</fullName>
    </submittedName>
</protein>
<dbReference type="WBParaSite" id="Hba_15987">
    <property type="protein sequence ID" value="Hba_15987"/>
    <property type="gene ID" value="Hba_15987"/>
</dbReference>